<reference evidence="1" key="1">
    <citation type="submission" date="2023-04" db="EMBL/GenBank/DDBJ databases">
        <title>Ambrosiozyma monospora NBRC 10751.</title>
        <authorList>
            <person name="Ichikawa N."/>
            <person name="Sato H."/>
            <person name="Tonouchi N."/>
        </authorList>
    </citation>
    <scope>NUCLEOTIDE SEQUENCE</scope>
    <source>
        <strain evidence="1">NBRC 10751</strain>
    </source>
</reference>
<evidence type="ECO:0000313" key="2">
    <source>
        <dbReference type="Proteomes" id="UP001165064"/>
    </source>
</evidence>
<accession>A0ACB5SU38</accession>
<comment type="caution">
    <text evidence="1">The sequence shown here is derived from an EMBL/GenBank/DDBJ whole genome shotgun (WGS) entry which is preliminary data.</text>
</comment>
<proteinExistence type="predicted"/>
<keyword evidence="2" id="KW-1185">Reference proteome</keyword>
<name>A0ACB5SU38_AMBMO</name>
<dbReference type="Proteomes" id="UP001165064">
    <property type="component" value="Unassembled WGS sequence"/>
</dbReference>
<sequence length="1553" mass="155363">MPMWISQVPSDSQVPSGFQAPVTRDDESAIGSFATAIGPSDEDHEKIADSAITGSTAPTSDKKSGLKDDSKLDDYVATGVAIGAAGAVTESQDKSSKPATTPLDSTTSTDNNVPEQPSSPLRNLASKLFSSSPTSSSKKPVPGVSDTGSNSVDASDIGVSPSQHHDRVDELTSPLKDLDSPNDKSATGASPLNKKKSVGPSDEDKLDDDVATGAAAGAVAGVAAASNSKPEPSSKSSPLFPSTAGTASGKPAEPQTPTQSRSPTELTEPTSPSSPLRDFAAKLGLISSPSKNVDSITSEPTVAPIDSNEDPLNSTTNSNGQFSEPGTPNPTPLQTMVDVNAKPKSYAPTGSSGGIPHSPNSLSLSSKAPHIIDSNVDDTEPTSVNAAPVSSPFVSKSTSADPSSAPTSTDSPADAADTKERRPSLVQTVGVAAIGAAAVTASTIAHTVSDLAHAAANYNPVDADVSNPELAKTDSPIVGSSSAAPENKYLKLGHETGPASSSGADSQGPVQKSVSSPLSSTPANANNVPQSSEINLPSSNEVVETESAIGPIKAPTTDSIIDTESAAPVGTIPLSAIGSPETSKAPATSSSHPSAKPSTSSTAPSHGAPASRSVQSVPVQSPSSLFKSNATPVAPPSSDNLLTPVRKEEKRPSSGTLSPSLAVAAASAALKLPPDAIEKDSLSRKGTPISHVSASAPSTGSGNVPSNSLSAPATGPLSPKFPKSAKSPSHGSSPSDSKPVSKSSHGVATGAAVAGGLGAAGIAVSHKPSTPSHSKSNSTSSGTTSRRVSLSLISPDRPTYVTSSSPASPTSPSKSSKAPTTSAAPVSGSSFDPTSATPVSPVQPSISPYTSAPASSKSPMQGSSLTPNVNRSIDSSNAPSPAFVSAIQSPSKTPQSQKQPSAKFTTPPANANDDGLPSAIPPNYVDVSATPVGAPPHTPEQAPYPPAEKAGLAPGFTPKSSKSNKSPKSPTSVRKAPPPLPVSVTGAGVAAGAGVGVGAGAALASANAISPVDKSVQSPTSPVASGLPFASKSAQPEPSTPVDAAAPPAPKVKDESVDPLFEDTPEGQQVTEKFTSTPEAIAAAVVAAKTGRSPQSSRESKYSGHGSPVGAGSSSGVAAVGAGVGAAGVAAGSHHHHHHHSLHSPKSKRSSVSSPTSPSSPSNKLSPKSKKSSISSASSSNGGSPKHRKLSIPFVGKKSKDKESEDAVPIAYGSTYQDRHNDKLSEDVIRKESATQQNGPGVVLAGSVPVSSHATGTGSTSVPDSYIAPGVKSNPTIPSGSTQPSQAGSGVAPSGSTSASSRDGVSGAATGTAAGAGVGALAGAKSSPSVSPTSAIHPLTKTTALDPGRSASETSGMAEPQSQSTSPTSSTTPFKSGNIISYNDDKKIAQIEAERLGKSSPEEVSANSTAAKAPKYSNIASHQAATRSRDSLHSTASEREHKKQMESIFVPTSKEKSTLGDNHNNSVNSSNSGSHNHNLLRRMSSISSSSALSAKKLVHHSSSLKNEINPADAPESHGQSTGTGAAGNGEKRRGSKFANKMKHAFHLKNHNNS</sequence>
<protein>
    <submittedName>
        <fullName evidence="1">Unnamed protein product</fullName>
    </submittedName>
</protein>
<gene>
    <name evidence="1" type="ORF">Amon02_000123000</name>
</gene>
<dbReference type="EMBL" id="BSXS01000574">
    <property type="protein sequence ID" value="GME73032.1"/>
    <property type="molecule type" value="Genomic_DNA"/>
</dbReference>
<organism evidence="1 2">
    <name type="scientific">Ambrosiozyma monospora</name>
    <name type="common">Yeast</name>
    <name type="synonym">Endomycopsis monosporus</name>
    <dbReference type="NCBI Taxonomy" id="43982"/>
    <lineage>
        <taxon>Eukaryota</taxon>
        <taxon>Fungi</taxon>
        <taxon>Dikarya</taxon>
        <taxon>Ascomycota</taxon>
        <taxon>Saccharomycotina</taxon>
        <taxon>Pichiomycetes</taxon>
        <taxon>Pichiales</taxon>
        <taxon>Pichiaceae</taxon>
        <taxon>Ambrosiozyma</taxon>
    </lineage>
</organism>
<evidence type="ECO:0000313" key="1">
    <source>
        <dbReference type="EMBL" id="GME73032.1"/>
    </source>
</evidence>